<comment type="caution">
    <text evidence="2">The sequence shown here is derived from an EMBL/GenBank/DDBJ whole genome shotgun (WGS) entry which is preliminary data.</text>
</comment>
<dbReference type="PANTHER" id="PTHR32387:SF0">
    <property type="entry name" value="PROTEIN NO VEIN"/>
    <property type="match status" value="1"/>
</dbReference>
<evidence type="ECO:0000313" key="3">
    <source>
        <dbReference type="Proteomes" id="UP001302745"/>
    </source>
</evidence>
<feature type="compositionally biased region" description="Acidic residues" evidence="1">
    <location>
        <begin position="960"/>
        <end position="1003"/>
    </location>
</feature>
<reference evidence="2" key="2">
    <citation type="submission" date="2023-05" db="EMBL/GenBank/DDBJ databases">
        <authorList>
            <consortium name="Lawrence Berkeley National Laboratory"/>
            <person name="Steindorff A."/>
            <person name="Hensen N."/>
            <person name="Bonometti L."/>
            <person name="Westerberg I."/>
            <person name="Brannstrom I.O."/>
            <person name="Guillou S."/>
            <person name="Cros-Aarteil S."/>
            <person name="Calhoun S."/>
            <person name="Haridas S."/>
            <person name="Kuo A."/>
            <person name="Mondo S."/>
            <person name="Pangilinan J."/>
            <person name="Riley R."/>
            <person name="Labutti K."/>
            <person name="Andreopoulos B."/>
            <person name="Lipzen A."/>
            <person name="Chen C."/>
            <person name="Yanf M."/>
            <person name="Daum C."/>
            <person name="Ng V."/>
            <person name="Clum A."/>
            <person name="Ohm R."/>
            <person name="Martin F."/>
            <person name="Silar P."/>
            <person name="Natvig D."/>
            <person name="Lalanne C."/>
            <person name="Gautier V."/>
            <person name="Ament-Velasquez S.L."/>
            <person name="Kruys A."/>
            <person name="Hutchinson M.I."/>
            <person name="Powell A.J."/>
            <person name="Barry K."/>
            <person name="Miller A.N."/>
            <person name="Grigoriev I.V."/>
            <person name="Debuchy R."/>
            <person name="Gladieux P."/>
            <person name="Thoren M.H."/>
            <person name="Johannesson H."/>
        </authorList>
    </citation>
    <scope>NUCLEOTIDE SEQUENCE</scope>
    <source>
        <strain evidence="2">CBS 538.74</strain>
    </source>
</reference>
<dbReference type="Proteomes" id="UP001302745">
    <property type="component" value="Unassembled WGS sequence"/>
</dbReference>
<keyword evidence="3" id="KW-1185">Reference proteome</keyword>
<dbReference type="PANTHER" id="PTHR32387">
    <property type="entry name" value="WU:FJ29H11"/>
    <property type="match status" value="1"/>
</dbReference>
<evidence type="ECO:0000313" key="2">
    <source>
        <dbReference type="EMBL" id="KAK4150620.1"/>
    </source>
</evidence>
<dbReference type="InterPro" id="IPR052957">
    <property type="entry name" value="Auxin_embryo_med"/>
</dbReference>
<organism evidence="2 3">
    <name type="scientific">Chaetomidium leptoderma</name>
    <dbReference type="NCBI Taxonomy" id="669021"/>
    <lineage>
        <taxon>Eukaryota</taxon>
        <taxon>Fungi</taxon>
        <taxon>Dikarya</taxon>
        <taxon>Ascomycota</taxon>
        <taxon>Pezizomycotina</taxon>
        <taxon>Sordariomycetes</taxon>
        <taxon>Sordariomycetidae</taxon>
        <taxon>Sordariales</taxon>
        <taxon>Chaetomiaceae</taxon>
        <taxon>Chaetomidium</taxon>
    </lineage>
</organism>
<reference evidence="2" key="1">
    <citation type="journal article" date="2023" name="Mol. Phylogenet. Evol.">
        <title>Genome-scale phylogeny and comparative genomics of the fungal order Sordariales.</title>
        <authorList>
            <person name="Hensen N."/>
            <person name="Bonometti L."/>
            <person name="Westerberg I."/>
            <person name="Brannstrom I.O."/>
            <person name="Guillou S."/>
            <person name="Cros-Aarteil S."/>
            <person name="Calhoun S."/>
            <person name="Haridas S."/>
            <person name="Kuo A."/>
            <person name="Mondo S."/>
            <person name="Pangilinan J."/>
            <person name="Riley R."/>
            <person name="LaButti K."/>
            <person name="Andreopoulos B."/>
            <person name="Lipzen A."/>
            <person name="Chen C."/>
            <person name="Yan M."/>
            <person name="Daum C."/>
            <person name="Ng V."/>
            <person name="Clum A."/>
            <person name="Steindorff A."/>
            <person name="Ohm R.A."/>
            <person name="Martin F."/>
            <person name="Silar P."/>
            <person name="Natvig D.O."/>
            <person name="Lalanne C."/>
            <person name="Gautier V."/>
            <person name="Ament-Velasquez S.L."/>
            <person name="Kruys A."/>
            <person name="Hutchinson M.I."/>
            <person name="Powell A.J."/>
            <person name="Barry K."/>
            <person name="Miller A.N."/>
            <person name="Grigoriev I.V."/>
            <person name="Debuchy R."/>
            <person name="Gladieux P."/>
            <person name="Hiltunen Thoren M."/>
            <person name="Johannesson H."/>
        </authorList>
    </citation>
    <scope>NUCLEOTIDE SEQUENCE</scope>
    <source>
        <strain evidence="2">CBS 538.74</strain>
    </source>
</reference>
<dbReference type="EMBL" id="MU857060">
    <property type="protein sequence ID" value="KAK4150620.1"/>
    <property type="molecule type" value="Genomic_DNA"/>
</dbReference>
<accession>A0AAN6ZSU7</accession>
<feature type="compositionally biased region" description="Basic and acidic residues" evidence="1">
    <location>
        <begin position="1004"/>
        <end position="1022"/>
    </location>
</feature>
<evidence type="ECO:0000256" key="1">
    <source>
        <dbReference type="SAM" id="MobiDB-lite"/>
    </source>
</evidence>
<feature type="region of interest" description="Disordered" evidence="1">
    <location>
        <begin position="946"/>
        <end position="1029"/>
    </location>
</feature>
<name>A0AAN6ZSU7_9PEZI</name>
<sequence>MEGWVWEVARGVGELLLIPIGIFLDTVTTYGNGEQTRKRLRYHVTRYMARGLAKNESRELPDTEEARQASSTAEVTLAFPLTEDSQPVLERQELFAFLPVRESSFKFLVHSDFDTSASRQDIVAQSSRNIGLLDAIAAAFIKAVRQFCNHGDLCCTWPGFLPPPDGTDEFWSGLNTKVKARLAQIPVLGSRHRSDLRKIQIVVILPDNAKDDLEADPFLSDRYTPESCASHPSFLAMLRADLRDGRWVSAKTGHFYLPETQGIPIPSEVDFRVLDPTLVANAERKELFSHLGAEELQVAQVRASVLAAYMSPNSHVGIAESREHLHFLYLTHKWGDGPDELRQVYLHMHTPGVRKPHDEDLYLPNNHLYGPEALTPQQHTPSHLPWLDWLHSSIGVRTQLRLVSRTGDSLSDAITYVATHLPDKFLGLLKYLWVYEVSAISSNVALKEQLSQISAEFLCGKSELDYVRINNTWLPFSNLKEQRLRYMEESEPFPFLDLGETTSDEELSTKWMFLNAHLSVGKDDNINFLDIADWIGEANPEPPPSDKARPMLDLYVTLDAKFQAAAGQESARDLIRTSDYIFIPAERKDPAFWAWAEDCLWECARMDDIEYVSWEDITYELEDLKTIDRLNPKRVRALYDYLAGMKIVDFVDDMSREFEDESLIFAEKNGRHGWYKTSECLWSSTTEISGMVMLEDQYGNLRDFFVDTLGVRTLTLQMVHDELLHTNPQTPVGRVKDTLQSFNTHLQTEPNPPLPNDLLKACIFPVKYATGALVLRSARTDFAIIDREHLAEKFKGRIQMLDFTLEEVRHLQPFFDWANLQHRYLSAAVQKTTTVSPSGSRTRPISVPDRDLGTKAHALLRIASMFNSPRYQADAAALYRLLRTAKVIETNGISSTLTIHQDGVPTEVVERAGDLHIDDTSGLKVYVPMDEMHSVVHKVLDPQGIVRVDIPGDDDHSVDEQDDDWVDEEDDGSVGEEDDNSVCEEDDGSVDEEDNGSVDEKEDDSVAGRDQNFVHDENHNSVDDEDDVVPGRSGTLAEDIHYRALLNIVGAFDMTGLRDALPQDDDIVSFDGLEVMNRFRSSSKIERDKKIGAAGELYVFELLHENWQSTMRRYVTIHPDYADMESWDKRETADMVYDDVQGALTGWLIDCDYLESHDWQHARPQYYIEVKTTTGPSSTPFYMSKGQYRLMRDIHGHSEDRSMVYLVLRVFGIESESIGMHVFLDPEQLRQSGQLVFTGETWSVTPGNGSAPVG</sequence>
<gene>
    <name evidence="2" type="ORF">C8A00DRAFT_46043</name>
</gene>
<dbReference type="AlphaFoldDB" id="A0AAN6ZSU7"/>
<proteinExistence type="predicted"/>
<protein>
    <submittedName>
        <fullName evidence="2">Autophagy-related protein 9</fullName>
    </submittedName>
</protein>